<evidence type="ECO:0000256" key="5">
    <source>
        <dbReference type="ARBA" id="ARBA00023136"/>
    </source>
</evidence>
<reference evidence="8 9" key="1">
    <citation type="submission" date="2024-04" db="EMBL/GenBank/DDBJ databases">
        <authorList>
            <person name="Wu Y.S."/>
            <person name="Zhang L."/>
        </authorList>
    </citation>
    <scope>NUCLEOTIDE SEQUENCE [LARGE SCALE GENOMIC DNA]</scope>
    <source>
        <strain evidence="8 9">KG-01</strain>
    </source>
</reference>
<dbReference type="SUPFAM" id="SSF55073">
    <property type="entry name" value="Nucleotide cyclase"/>
    <property type="match status" value="1"/>
</dbReference>
<feature type="transmembrane region" description="Helical" evidence="6">
    <location>
        <begin position="104"/>
        <end position="122"/>
    </location>
</feature>
<dbReference type="Proteomes" id="UP001398420">
    <property type="component" value="Unassembled WGS sequence"/>
</dbReference>
<dbReference type="SMART" id="SM00267">
    <property type="entry name" value="GGDEF"/>
    <property type="match status" value="1"/>
</dbReference>
<dbReference type="EC" id="2.7.7.65" evidence="8"/>
<organism evidence="8 9">
    <name type="scientific">Kurthia gibsonii</name>
    <dbReference type="NCBI Taxonomy" id="33946"/>
    <lineage>
        <taxon>Bacteria</taxon>
        <taxon>Bacillati</taxon>
        <taxon>Bacillota</taxon>
        <taxon>Bacilli</taxon>
        <taxon>Bacillales</taxon>
        <taxon>Caryophanaceae</taxon>
        <taxon>Kurthia</taxon>
    </lineage>
</organism>
<dbReference type="InterPro" id="IPR011620">
    <property type="entry name" value="Sig_transdc_His_kinase_LytS_TM"/>
</dbReference>
<dbReference type="InterPro" id="IPR000160">
    <property type="entry name" value="GGDEF_dom"/>
</dbReference>
<feature type="domain" description="GGDEF" evidence="7">
    <location>
        <begin position="222"/>
        <end position="357"/>
    </location>
</feature>
<comment type="caution">
    <text evidence="8">The sequence shown here is derived from an EMBL/GenBank/DDBJ whole genome shotgun (WGS) entry which is preliminary data.</text>
</comment>
<dbReference type="PANTHER" id="PTHR45138">
    <property type="entry name" value="REGULATORY COMPONENTS OF SENSORY TRANSDUCTION SYSTEM"/>
    <property type="match status" value="1"/>
</dbReference>
<keyword evidence="5 6" id="KW-0472">Membrane</keyword>
<dbReference type="CDD" id="cd01949">
    <property type="entry name" value="GGDEF"/>
    <property type="match status" value="1"/>
</dbReference>
<feature type="transmembrane region" description="Helical" evidence="6">
    <location>
        <begin position="71"/>
        <end position="98"/>
    </location>
</feature>
<keyword evidence="9" id="KW-1185">Reference proteome</keyword>
<gene>
    <name evidence="8" type="ORF">AAF454_04625</name>
</gene>
<keyword evidence="8" id="KW-0808">Transferase</keyword>
<evidence type="ECO:0000256" key="1">
    <source>
        <dbReference type="ARBA" id="ARBA00004651"/>
    </source>
</evidence>
<keyword evidence="4 6" id="KW-1133">Transmembrane helix</keyword>
<dbReference type="InterPro" id="IPR029787">
    <property type="entry name" value="Nucleotide_cyclase"/>
</dbReference>
<feature type="transmembrane region" description="Helical" evidence="6">
    <location>
        <begin position="157"/>
        <end position="179"/>
    </location>
</feature>
<sequence>MILDIIINLSVMFTFIIFSYFVLEYYQEKRPDFSDLRPFIIGVVATGISLVLMQTALNFEKNIFVDTRNISILISGLLGGPAAILLSSILVGFFRMFFFEVNPTSFMAGGTTIVLGFIFFFLSFKKPINYKNSHFYLAIQTIVTAILLFFLEGYKNPLFVSIIFVIMNVTGFYLIYFVLKLFKRQFERIRVIEKLSETDYTTDLPNNRKFDSMLERAIKTQQPFSLLLIDIDQFKMLNLRYGHEAGDELLRELAERLKSFSKTHLAFPARISGEEFSLLCYDAAPAVGVHYATELMLMIRDEPFMISNGESVQLSVSIGVASYPDNGETVKELTNAVDEAMNAASVLGRSHVVHLNQVCHKKQSTLKKQNL</sequence>
<dbReference type="Gene3D" id="3.30.70.270">
    <property type="match status" value="1"/>
</dbReference>
<accession>A0ABU9LII6</accession>
<keyword evidence="2" id="KW-1003">Cell membrane</keyword>
<evidence type="ECO:0000256" key="4">
    <source>
        <dbReference type="ARBA" id="ARBA00022989"/>
    </source>
</evidence>
<dbReference type="NCBIfam" id="TIGR00254">
    <property type="entry name" value="GGDEF"/>
    <property type="match status" value="1"/>
</dbReference>
<dbReference type="PROSITE" id="PS50887">
    <property type="entry name" value="GGDEF"/>
    <property type="match status" value="1"/>
</dbReference>
<dbReference type="Pfam" id="PF07694">
    <property type="entry name" value="5TM-5TMR_LYT"/>
    <property type="match status" value="1"/>
</dbReference>
<feature type="transmembrane region" description="Helical" evidence="6">
    <location>
        <begin position="134"/>
        <end position="151"/>
    </location>
</feature>
<protein>
    <submittedName>
        <fullName evidence="8">Diguanylate cyclase</fullName>
        <ecNumber evidence="8">2.7.7.65</ecNumber>
    </submittedName>
</protein>
<dbReference type="GO" id="GO:0052621">
    <property type="term" value="F:diguanylate cyclase activity"/>
    <property type="evidence" value="ECO:0007669"/>
    <property type="project" value="UniProtKB-EC"/>
</dbReference>
<dbReference type="EMBL" id="JBCEWA010000003">
    <property type="protein sequence ID" value="MEL5987693.1"/>
    <property type="molecule type" value="Genomic_DNA"/>
</dbReference>
<feature type="transmembrane region" description="Helical" evidence="6">
    <location>
        <begin position="7"/>
        <end position="27"/>
    </location>
</feature>
<dbReference type="PANTHER" id="PTHR45138:SF9">
    <property type="entry name" value="DIGUANYLATE CYCLASE DGCM-RELATED"/>
    <property type="match status" value="1"/>
</dbReference>
<evidence type="ECO:0000256" key="3">
    <source>
        <dbReference type="ARBA" id="ARBA00022692"/>
    </source>
</evidence>
<feature type="transmembrane region" description="Helical" evidence="6">
    <location>
        <begin position="39"/>
        <end position="59"/>
    </location>
</feature>
<evidence type="ECO:0000313" key="8">
    <source>
        <dbReference type="EMBL" id="MEL5987693.1"/>
    </source>
</evidence>
<keyword evidence="3 6" id="KW-0812">Transmembrane</keyword>
<name>A0ABU9LII6_9BACL</name>
<dbReference type="RefSeq" id="WP_342302715.1">
    <property type="nucleotide sequence ID" value="NZ_JAWVOH010000004.1"/>
</dbReference>
<dbReference type="Pfam" id="PF00990">
    <property type="entry name" value="GGDEF"/>
    <property type="match status" value="1"/>
</dbReference>
<evidence type="ECO:0000313" key="9">
    <source>
        <dbReference type="Proteomes" id="UP001398420"/>
    </source>
</evidence>
<dbReference type="InterPro" id="IPR050469">
    <property type="entry name" value="Diguanylate_Cyclase"/>
</dbReference>
<evidence type="ECO:0000256" key="6">
    <source>
        <dbReference type="SAM" id="Phobius"/>
    </source>
</evidence>
<keyword evidence="8" id="KW-0548">Nucleotidyltransferase</keyword>
<comment type="subcellular location">
    <subcellularLocation>
        <location evidence="1">Cell membrane</location>
        <topology evidence="1">Multi-pass membrane protein</topology>
    </subcellularLocation>
</comment>
<evidence type="ECO:0000259" key="7">
    <source>
        <dbReference type="PROSITE" id="PS50887"/>
    </source>
</evidence>
<evidence type="ECO:0000256" key="2">
    <source>
        <dbReference type="ARBA" id="ARBA00022475"/>
    </source>
</evidence>
<dbReference type="InterPro" id="IPR043128">
    <property type="entry name" value="Rev_trsase/Diguanyl_cyclase"/>
</dbReference>
<proteinExistence type="predicted"/>